<evidence type="ECO:0000256" key="1">
    <source>
        <dbReference type="SAM" id="MobiDB-lite"/>
    </source>
</evidence>
<dbReference type="Pfam" id="PF12697">
    <property type="entry name" value="Abhydrolase_6"/>
    <property type="match status" value="1"/>
</dbReference>
<gene>
    <name evidence="3" type="ORF">LTR78_009030</name>
</gene>
<dbReference type="Gene3D" id="3.40.50.1820">
    <property type="entry name" value="alpha/beta hydrolase"/>
    <property type="match status" value="1"/>
</dbReference>
<evidence type="ECO:0000313" key="4">
    <source>
        <dbReference type="Proteomes" id="UP001274830"/>
    </source>
</evidence>
<dbReference type="EMBL" id="JAUTXT010000047">
    <property type="protein sequence ID" value="KAK3671069.1"/>
    <property type="molecule type" value="Genomic_DNA"/>
</dbReference>
<dbReference type="AlphaFoldDB" id="A0AAE0TPG3"/>
<accession>A0AAE0TPG3</accession>
<feature type="domain" description="AB hydrolase-1" evidence="2">
    <location>
        <begin position="91"/>
        <end position="381"/>
    </location>
</feature>
<comment type="caution">
    <text evidence="3">The sequence shown here is derived from an EMBL/GenBank/DDBJ whole genome shotgun (WGS) entry which is preliminary data.</text>
</comment>
<evidence type="ECO:0000259" key="2">
    <source>
        <dbReference type="Pfam" id="PF12697"/>
    </source>
</evidence>
<keyword evidence="4" id="KW-1185">Reference proteome</keyword>
<name>A0AAE0TPG3_9PEZI</name>
<dbReference type="InterPro" id="IPR000073">
    <property type="entry name" value="AB_hydrolase_1"/>
</dbReference>
<sequence>MRGFMGYNMCSQQALITSMTRTTNFVVKTYQFPGQHIREYAGATRSGKDDTLYLEAKQYIPRNNPEPEAGDVTVLALQAIGFPKELYEPLFDHLLESSAQHGWRIRSIWIADASVQGASGLLNEHTQGDEPSSFDCARDMLHMINVFREHFVQPIVAIGHSMGATTLIQLSTMHPRLLANLVLFDPIIGFAGPEFSGMFYHNSIRDDVWSSHEAAEDHFRKAWRKWDPQVVDLWMKYGLRDTPTAMHPKPNKVTLTTSKAQEGWLYSRPAFGLDLEGNATIATGSSLQRAKYPDMNDTISTMHPFYRPEDGPVWANLVYVRPSVLYVFPSKGPGSRVTQEKVERTGSGIGGSGGVRAGRVAQETVDGVGHHLLFEKPQKCATIASSWIGRDLEKWSECRRHAQEHADDKSVNKLALSEVWKRRAREVYLRSKAGRQAKL</sequence>
<dbReference type="Proteomes" id="UP001274830">
    <property type="component" value="Unassembled WGS sequence"/>
</dbReference>
<feature type="region of interest" description="Disordered" evidence="1">
    <location>
        <begin position="336"/>
        <end position="355"/>
    </location>
</feature>
<proteinExistence type="predicted"/>
<organism evidence="3 4">
    <name type="scientific">Recurvomyces mirabilis</name>
    <dbReference type="NCBI Taxonomy" id="574656"/>
    <lineage>
        <taxon>Eukaryota</taxon>
        <taxon>Fungi</taxon>
        <taxon>Dikarya</taxon>
        <taxon>Ascomycota</taxon>
        <taxon>Pezizomycotina</taxon>
        <taxon>Dothideomycetes</taxon>
        <taxon>Dothideomycetidae</taxon>
        <taxon>Mycosphaerellales</taxon>
        <taxon>Teratosphaeriaceae</taxon>
        <taxon>Recurvomyces</taxon>
    </lineage>
</organism>
<dbReference type="InterPro" id="IPR029058">
    <property type="entry name" value="AB_hydrolase_fold"/>
</dbReference>
<reference evidence="3" key="1">
    <citation type="submission" date="2023-07" db="EMBL/GenBank/DDBJ databases">
        <title>Black Yeasts Isolated from many extreme environments.</title>
        <authorList>
            <person name="Coleine C."/>
            <person name="Stajich J.E."/>
            <person name="Selbmann L."/>
        </authorList>
    </citation>
    <scope>NUCLEOTIDE SEQUENCE</scope>
    <source>
        <strain evidence="3">CCFEE 5485</strain>
    </source>
</reference>
<evidence type="ECO:0000313" key="3">
    <source>
        <dbReference type="EMBL" id="KAK3671069.1"/>
    </source>
</evidence>
<protein>
    <recommendedName>
        <fullName evidence="2">AB hydrolase-1 domain-containing protein</fullName>
    </recommendedName>
</protein>
<dbReference type="SUPFAM" id="SSF53474">
    <property type="entry name" value="alpha/beta-Hydrolases"/>
    <property type="match status" value="1"/>
</dbReference>